<reference evidence="1 2" key="1">
    <citation type="journal article" date="2016" name="G3 (Bethesda)">
        <title>First Draft Assembly and Annotation of the Genome of a California Endemic Oak Quercus lobata Nee (Fagaceae).</title>
        <authorList>
            <person name="Sork V.L."/>
            <person name="Fitz-Gibbon S.T."/>
            <person name="Puiu D."/>
            <person name="Crepeau M."/>
            <person name="Gugger P.F."/>
            <person name="Sherman R."/>
            <person name="Stevens K."/>
            <person name="Langley C.H."/>
            <person name="Pellegrini M."/>
            <person name="Salzberg S.L."/>
        </authorList>
    </citation>
    <scope>NUCLEOTIDE SEQUENCE [LARGE SCALE GENOMIC DNA]</scope>
    <source>
        <strain evidence="1 2">cv. SW786</strain>
    </source>
</reference>
<evidence type="ECO:0008006" key="3">
    <source>
        <dbReference type="Google" id="ProtNLM"/>
    </source>
</evidence>
<name>A0A7N2MKK4_QUELO</name>
<dbReference type="OMA" id="FDIHIGH"/>
<reference evidence="1" key="2">
    <citation type="submission" date="2021-01" db="UniProtKB">
        <authorList>
            <consortium name="EnsemblPlants"/>
        </authorList>
    </citation>
    <scope>IDENTIFICATION</scope>
</reference>
<dbReference type="InterPro" id="IPR027443">
    <property type="entry name" value="IPNS-like_sf"/>
</dbReference>
<dbReference type="SUPFAM" id="SSF51197">
    <property type="entry name" value="Clavaminate synthase-like"/>
    <property type="match status" value="1"/>
</dbReference>
<proteinExistence type="predicted"/>
<sequence>MQIISNGKLKGAEHRVVTNSNLVRTTASFALNPFYETLIEPAKALVDASNPALYKSFSYKDFIIKYRAAASYGTAFEEFLSSTPD</sequence>
<dbReference type="EMBL" id="LRBV02000009">
    <property type="status" value="NOT_ANNOTATED_CDS"/>
    <property type="molecule type" value="Genomic_DNA"/>
</dbReference>
<dbReference type="KEGG" id="qlo:115959479"/>
<gene>
    <name evidence="1" type="primary">LOC115959479</name>
</gene>
<dbReference type="InParanoid" id="A0A7N2MKK4"/>
<organism evidence="1 2">
    <name type="scientific">Quercus lobata</name>
    <name type="common">Valley oak</name>
    <dbReference type="NCBI Taxonomy" id="97700"/>
    <lineage>
        <taxon>Eukaryota</taxon>
        <taxon>Viridiplantae</taxon>
        <taxon>Streptophyta</taxon>
        <taxon>Embryophyta</taxon>
        <taxon>Tracheophyta</taxon>
        <taxon>Spermatophyta</taxon>
        <taxon>Magnoliopsida</taxon>
        <taxon>eudicotyledons</taxon>
        <taxon>Gunneridae</taxon>
        <taxon>Pentapetalae</taxon>
        <taxon>rosids</taxon>
        <taxon>fabids</taxon>
        <taxon>Fagales</taxon>
        <taxon>Fagaceae</taxon>
        <taxon>Quercus</taxon>
    </lineage>
</organism>
<dbReference type="Gene3D" id="2.60.120.330">
    <property type="entry name" value="B-lactam Antibiotic, Isopenicillin N Synthase, Chain"/>
    <property type="match status" value="1"/>
</dbReference>
<dbReference type="OrthoDB" id="1737641at2759"/>
<keyword evidence="2" id="KW-1185">Reference proteome</keyword>
<accession>A0A7N2MKK4</accession>
<dbReference type="AlphaFoldDB" id="A0A7N2MKK4"/>
<dbReference type="Proteomes" id="UP000594261">
    <property type="component" value="Chromosome 9"/>
</dbReference>
<evidence type="ECO:0000313" key="2">
    <source>
        <dbReference type="Proteomes" id="UP000594261"/>
    </source>
</evidence>
<dbReference type="EnsemblPlants" id="QL09p040816:mrna">
    <property type="protein sequence ID" value="QL09p040816:mrna"/>
    <property type="gene ID" value="QL09p040816"/>
</dbReference>
<dbReference type="Gramene" id="QL09p040816:mrna">
    <property type="protein sequence ID" value="QL09p040816:mrna"/>
    <property type="gene ID" value="QL09p040816"/>
</dbReference>
<protein>
    <recommendedName>
        <fullName evidence="3">1-aminocyclopropane-1-carboxylate oxidase</fullName>
    </recommendedName>
</protein>
<dbReference type="RefSeq" id="XP_030933756.1">
    <property type="nucleotide sequence ID" value="XM_031077896.1"/>
</dbReference>
<evidence type="ECO:0000313" key="1">
    <source>
        <dbReference type="EnsemblPlants" id="QL09p040816:mrna"/>
    </source>
</evidence>
<dbReference type="GeneID" id="115959479"/>